<keyword evidence="2" id="KW-0812">Transmembrane</keyword>
<evidence type="ECO:0000313" key="4">
    <source>
        <dbReference type="Proteomes" id="UP000579812"/>
    </source>
</evidence>
<accession>A0A7J6DG13</accession>
<keyword evidence="4" id="KW-1185">Reference proteome</keyword>
<organism evidence="3 4">
    <name type="scientific">Onychostoma macrolepis</name>
    <dbReference type="NCBI Taxonomy" id="369639"/>
    <lineage>
        <taxon>Eukaryota</taxon>
        <taxon>Metazoa</taxon>
        <taxon>Chordata</taxon>
        <taxon>Craniata</taxon>
        <taxon>Vertebrata</taxon>
        <taxon>Euteleostomi</taxon>
        <taxon>Actinopterygii</taxon>
        <taxon>Neopterygii</taxon>
        <taxon>Teleostei</taxon>
        <taxon>Ostariophysi</taxon>
        <taxon>Cypriniformes</taxon>
        <taxon>Cyprinidae</taxon>
        <taxon>Acrossocheilinae</taxon>
        <taxon>Onychostoma</taxon>
    </lineage>
</organism>
<proteinExistence type="predicted"/>
<evidence type="ECO:0000256" key="1">
    <source>
        <dbReference type="SAM" id="MobiDB-lite"/>
    </source>
</evidence>
<keyword evidence="2" id="KW-0472">Membrane</keyword>
<protein>
    <submittedName>
        <fullName evidence="3">Uncharacterized protein</fullName>
    </submittedName>
</protein>
<evidence type="ECO:0000313" key="3">
    <source>
        <dbReference type="EMBL" id="KAF4117945.1"/>
    </source>
</evidence>
<evidence type="ECO:0000256" key="2">
    <source>
        <dbReference type="SAM" id="Phobius"/>
    </source>
</evidence>
<comment type="caution">
    <text evidence="3">The sequence shown here is derived from an EMBL/GenBank/DDBJ whole genome shotgun (WGS) entry which is preliminary data.</text>
</comment>
<sequence>MHVLGSRVVFSSGPVDETGLSASGETDPQLTLLFRESSSTDASMLHPLLIFIIFINSSMSIIYWTFLMSEVFLKEAETEEARAEAAVSPA</sequence>
<dbReference type="Proteomes" id="UP000579812">
    <property type="component" value="Unassembled WGS sequence"/>
</dbReference>
<name>A0A7J6DG13_9TELE</name>
<gene>
    <name evidence="3" type="ORF">G5714_002498</name>
</gene>
<reference evidence="3 4" key="1">
    <citation type="submission" date="2020-04" db="EMBL/GenBank/DDBJ databases">
        <title>Chromosome-level genome assembly of a cyprinid fish Onychostoma macrolepis by integration of Nanopore Sequencing, Bionano and Hi-C technology.</title>
        <authorList>
            <person name="Wang D."/>
        </authorList>
    </citation>
    <scope>NUCLEOTIDE SEQUENCE [LARGE SCALE GENOMIC DNA]</scope>
    <source>
        <strain evidence="3">SWU-2019</strain>
        <tissue evidence="3">Muscle</tissue>
    </source>
</reference>
<dbReference type="EMBL" id="JAAMOB010000002">
    <property type="protein sequence ID" value="KAF4117945.1"/>
    <property type="molecule type" value="Genomic_DNA"/>
</dbReference>
<dbReference type="AlphaFoldDB" id="A0A7J6DG13"/>
<feature type="region of interest" description="Disordered" evidence="1">
    <location>
        <begin position="1"/>
        <end position="25"/>
    </location>
</feature>
<keyword evidence="2" id="KW-1133">Transmembrane helix</keyword>
<feature type="transmembrane region" description="Helical" evidence="2">
    <location>
        <begin position="44"/>
        <end position="66"/>
    </location>
</feature>